<comment type="caution">
    <text evidence="5">The sequence shown here is derived from an EMBL/GenBank/DDBJ whole genome shotgun (WGS) entry which is preliminary data.</text>
</comment>
<feature type="coiled-coil region" evidence="3">
    <location>
        <begin position="146"/>
        <end position="173"/>
    </location>
</feature>
<feature type="chain" id="PRO_5035858924" description="Transmembrane protein" evidence="4">
    <location>
        <begin position="17"/>
        <end position="192"/>
    </location>
</feature>
<dbReference type="GO" id="GO:0019216">
    <property type="term" value="P:regulation of lipid metabolic process"/>
    <property type="evidence" value="ECO:0007669"/>
    <property type="project" value="TreeGrafter"/>
</dbReference>
<name>A0A8S1K1N5_PARPR</name>
<dbReference type="PANTHER" id="PTHR12499:SF0">
    <property type="entry name" value="OPTIC ATROPHY 3 PROTEIN"/>
    <property type="match status" value="1"/>
</dbReference>
<keyword evidence="6" id="KW-1185">Reference proteome</keyword>
<evidence type="ECO:0000256" key="4">
    <source>
        <dbReference type="SAM" id="SignalP"/>
    </source>
</evidence>
<comment type="similarity">
    <text evidence="1">Belongs to the OPA3 family.</text>
</comment>
<feature type="signal peptide" evidence="4">
    <location>
        <begin position="1"/>
        <end position="16"/>
    </location>
</feature>
<evidence type="ECO:0000256" key="1">
    <source>
        <dbReference type="ARBA" id="ARBA00007584"/>
    </source>
</evidence>
<dbReference type="Pfam" id="PF07047">
    <property type="entry name" value="OPA3"/>
    <property type="match status" value="1"/>
</dbReference>
<organism evidence="5 6">
    <name type="scientific">Paramecium primaurelia</name>
    <dbReference type="NCBI Taxonomy" id="5886"/>
    <lineage>
        <taxon>Eukaryota</taxon>
        <taxon>Sar</taxon>
        <taxon>Alveolata</taxon>
        <taxon>Ciliophora</taxon>
        <taxon>Intramacronucleata</taxon>
        <taxon>Oligohymenophorea</taxon>
        <taxon>Peniculida</taxon>
        <taxon>Parameciidae</taxon>
        <taxon>Paramecium</taxon>
    </lineage>
</organism>
<keyword evidence="2 3" id="KW-0175">Coiled coil</keyword>
<gene>
    <name evidence="5" type="ORF">PPRIM_AZ9-3.1.T0100181</name>
</gene>
<sequence length="192" mass="23159">MLPQLKLISLVVRVFARPIITSKKEISIQKVQMSKQRFITQQMLNLGNAYYFWDQKIDRIYLNQNLKVEYDQLNEDEALKLGTEFFLEILIYTILILVSSFEIWKNYFEYQDRQQNINNTIRVILMLKQNLQYQINIIKEQKLKDLNDIQQVYEIYETNLKSFQNKKDKAIKQISIIKQLHIQDTKKNNQDC</sequence>
<evidence type="ECO:0000313" key="6">
    <source>
        <dbReference type="Proteomes" id="UP000688137"/>
    </source>
</evidence>
<reference evidence="5" key="1">
    <citation type="submission" date="2021-01" db="EMBL/GenBank/DDBJ databases">
        <authorList>
            <consortium name="Genoscope - CEA"/>
            <person name="William W."/>
        </authorList>
    </citation>
    <scope>NUCLEOTIDE SEQUENCE</scope>
</reference>
<dbReference type="PANTHER" id="PTHR12499">
    <property type="entry name" value="OPTIC ATROPHY 3 PROTEIN OPA3"/>
    <property type="match status" value="1"/>
</dbReference>
<dbReference type="OMA" id="YEIYEAN"/>
<dbReference type="InterPro" id="IPR010754">
    <property type="entry name" value="OPA3-like"/>
</dbReference>
<evidence type="ECO:0000256" key="2">
    <source>
        <dbReference type="ARBA" id="ARBA00023054"/>
    </source>
</evidence>
<accession>A0A8S1K1N5</accession>
<protein>
    <recommendedName>
        <fullName evidence="7">Transmembrane protein</fullName>
    </recommendedName>
</protein>
<dbReference type="GO" id="GO:0005739">
    <property type="term" value="C:mitochondrion"/>
    <property type="evidence" value="ECO:0007669"/>
    <property type="project" value="TreeGrafter"/>
</dbReference>
<dbReference type="Proteomes" id="UP000688137">
    <property type="component" value="Unassembled WGS sequence"/>
</dbReference>
<evidence type="ECO:0000313" key="5">
    <source>
        <dbReference type="EMBL" id="CAD8046096.1"/>
    </source>
</evidence>
<dbReference type="AlphaFoldDB" id="A0A8S1K1N5"/>
<keyword evidence="4" id="KW-0732">Signal</keyword>
<evidence type="ECO:0008006" key="7">
    <source>
        <dbReference type="Google" id="ProtNLM"/>
    </source>
</evidence>
<proteinExistence type="inferred from homology"/>
<dbReference type="EMBL" id="CAJJDM010000007">
    <property type="protein sequence ID" value="CAD8046096.1"/>
    <property type="molecule type" value="Genomic_DNA"/>
</dbReference>
<evidence type="ECO:0000256" key="3">
    <source>
        <dbReference type="SAM" id="Coils"/>
    </source>
</evidence>